<dbReference type="VEuPathDB" id="FungiDB:H310_09832"/>
<gene>
    <name evidence="2" type="ORF">H310_09832</name>
</gene>
<evidence type="ECO:0000313" key="2">
    <source>
        <dbReference type="EMBL" id="ETV96984.1"/>
    </source>
</evidence>
<dbReference type="AlphaFoldDB" id="A0A024TSM1"/>
<dbReference type="RefSeq" id="XP_008874230.1">
    <property type="nucleotide sequence ID" value="XM_008876008.1"/>
</dbReference>
<reference evidence="2" key="1">
    <citation type="submission" date="2013-12" db="EMBL/GenBank/DDBJ databases">
        <title>The Genome Sequence of Aphanomyces invadans NJM9701.</title>
        <authorList>
            <consortium name="The Broad Institute Genomics Platform"/>
            <person name="Russ C."/>
            <person name="Tyler B."/>
            <person name="van West P."/>
            <person name="Dieguez-Uribeondo J."/>
            <person name="Young S.K."/>
            <person name="Zeng Q."/>
            <person name="Gargeya S."/>
            <person name="Fitzgerald M."/>
            <person name="Abouelleil A."/>
            <person name="Alvarado L."/>
            <person name="Chapman S.B."/>
            <person name="Gainer-Dewar J."/>
            <person name="Goldberg J."/>
            <person name="Griggs A."/>
            <person name="Gujja S."/>
            <person name="Hansen M."/>
            <person name="Howarth C."/>
            <person name="Imamovic A."/>
            <person name="Ireland A."/>
            <person name="Larimer J."/>
            <person name="McCowan C."/>
            <person name="Murphy C."/>
            <person name="Pearson M."/>
            <person name="Poon T.W."/>
            <person name="Priest M."/>
            <person name="Roberts A."/>
            <person name="Saif S."/>
            <person name="Shea T."/>
            <person name="Sykes S."/>
            <person name="Wortman J."/>
            <person name="Nusbaum C."/>
            <person name="Birren B."/>
        </authorList>
    </citation>
    <scope>NUCLEOTIDE SEQUENCE [LARGE SCALE GENOMIC DNA]</scope>
    <source>
        <strain evidence="2">NJM9701</strain>
    </source>
</reference>
<feature type="compositionally biased region" description="Low complexity" evidence="1">
    <location>
        <begin position="1"/>
        <end position="12"/>
    </location>
</feature>
<dbReference type="GeneID" id="20086882"/>
<sequence>MNEEMQAMAEMNSRIEEEDRLEGDFSHSNPKIVDFNKHHFRTFSLLIQHATDLMDKSILNEVDNIYKPKLLPIIKSRGYN</sequence>
<evidence type="ECO:0000256" key="1">
    <source>
        <dbReference type="SAM" id="MobiDB-lite"/>
    </source>
</evidence>
<protein>
    <submittedName>
        <fullName evidence="2">Uncharacterized protein</fullName>
    </submittedName>
</protein>
<proteinExistence type="predicted"/>
<accession>A0A024TSM1</accession>
<organism evidence="2">
    <name type="scientific">Aphanomyces invadans</name>
    <dbReference type="NCBI Taxonomy" id="157072"/>
    <lineage>
        <taxon>Eukaryota</taxon>
        <taxon>Sar</taxon>
        <taxon>Stramenopiles</taxon>
        <taxon>Oomycota</taxon>
        <taxon>Saprolegniomycetes</taxon>
        <taxon>Saprolegniales</taxon>
        <taxon>Verrucalvaceae</taxon>
        <taxon>Aphanomyces</taxon>
    </lineage>
</organism>
<feature type="region of interest" description="Disordered" evidence="1">
    <location>
        <begin position="1"/>
        <end position="27"/>
    </location>
</feature>
<name>A0A024TSM1_9STRA</name>
<feature type="compositionally biased region" description="Basic and acidic residues" evidence="1">
    <location>
        <begin position="13"/>
        <end position="25"/>
    </location>
</feature>
<dbReference type="EMBL" id="KI913974">
    <property type="protein sequence ID" value="ETV96984.1"/>
    <property type="molecule type" value="Genomic_DNA"/>
</dbReference>